<dbReference type="SUPFAM" id="SSF50249">
    <property type="entry name" value="Nucleic acid-binding proteins"/>
    <property type="match status" value="1"/>
</dbReference>
<feature type="region of interest" description="Domain II" evidence="6">
    <location>
        <begin position="65"/>
        <end position="142"/>
    </location>
</feature>
<evidence type="ECO:0000256" key="6">
    <source>
        <dbReference type="HAMAP-Rule" id="MF_00031"/>
    </source>
</evidence>
<dbReference type="InterPro" id="IPR012340">
    <property type="entry name" value="NA-bd_OB-fold"/>
</dbReference>
<protein>
    <recommendedName>
        <fullName evidence="6">Holliday junction branch migration complex subunit RuvA</fullName>
    </recommendedName>
</protein>
<organism evidence="8 9">
    <name type="scientific">Acidiphilium cryptum (strain JF-5)</name>
    <dbReference type="NCBI Taxonomy" id="349163"/>
    <lineage>
        <taxon>Bacteria</taxon>
        <taxon>Pseudomonadati</taxon>
        <taxon>Pseudomonadota</taxon>
        <taxon>Alphaproteobacteria</taxon>
        <taxon>Acetobacterales</taxon>
        <taxon>Acidocellaceae</taxon>
        <taxon>Acidiphilium</taxon>
    </lineage>
</organism>
<dbReference type="GO" id="GO:0005737">
    <property type="term" value="C:cytoplasm"/>
    <property type="evidence" value="ECO:0007669"/>
    <property type="project" value="UniProtKB-SubCell"/>
</dbReference>
<comment type="function">
    <text evidence="6">The RuvA-RuvB-RuvC complex processes Holliday junction (HJ) DNA during genetic recombination and DNA repair, while the RuvA-RuvB complex plays an important role in the rescue of blocked DNA replication forks via replication fork reversal (RFR). RuvA specifically binds to HJ cruciform DNA, conferring on it an open structure. The RuvB hexamer acts as an ATP-dependent pump, pulling dsDNA into and through the RuvAB complex. HJ branch migration allows RuvC to scan DNA until it finds its consensus sequence, where it cleaves and resolves the cruciform DNA.</text>
</comment>
<keyword evidence="4 6" id="KW-0233">DNA recombination</keyword>
<dbReference type="GO" id="GO:0005524">
    <property type="term" value="F:ATP binding"/>
    <property type="evidence" value="ECO:0007669"/>
    <property type="project" value="InterPro"/>
</dbReference>
<keyword evidence="8" id="KW-0547">Nucleotide-binding</keyword>
<dbReference type="HAMAP" id="MF_00031">
    <property type="entry name" value="DNA_HJ_migration_RuvA"/>
    <property type="match status" value="1"/>
</dbReference>
<evidence type="ECO:0000259" key="7">
    <source>
        <dbReference type="SMART" id="SM00278"/>
    </source>
</evidence>
<feature type="domain" description="Helix-hairpin-helix DNA-binding motif class 1" evidence="7">
    <location>
        <begin position="108"/>
        <end position="127"/>
    </location>
</feature>
<keyword evidence="3 6" id="KW-0238">DNA-binding</keyword>
<accession>A5FTK6</accession>
<dbReference type="GO" id="GO:0006281">
    <property type="term" value="P:DNA repair"/>
    <property type="evidence" value="ECO:0007669"/>
    <property type="project" value="UniProtKB-UniRule"/>
</dbReference>
<keyword evidence="8" id="KW-0347">Helicase</keyword>
<dbReference type="InterPro" id="IPR013849">
    <property type="entry name" value="DNA_helicase_Holl-junc_RuvA_I"/>
</dbReference>
<name>A5FTK6_ACICJ</name>
<keyword evidence="1 6" id="KW-0963">Cytoplasm</keyword>
<dbReference type="Gene3D" id="2.40.50.140">
    <property type="entry name" value="Nucleic acid-binding proteins"/>
    <property type="match status" value="1"/>
</dbReference>
<dbReference type="InterPro" id="IPR000085">
    <property type="entry name" value="RuvA"/>
</dbReference>
<evidence type="ECO:0000256" key="1">
    <source>
        <dbReference type="ARBA" id="ARBA00022490"/>
    </source>
</evidence>
<evidence type="ECO:0000256" key="4">
    <source>
        <dbReference type="ARBA" id="ARBA00023172"/>
    </source>
</evidence>
<dbReference type="GO" id="GO:0000400">
    <property type="term" value="F:four-way junction DNA binding"/>
    <property type="evidence" value="ECO:0007669"/>
    <property type="project" value="UniProtKB-UniRule"/>
</dbReference>
<dbReference type="HOGENOM" id="CLU_087936_2_1_5"/>
<dbReference type="Pfam" id="PF01330">
    <property type="entry name" value="RuvA_N"/>
    <property type="match status" value="1"/>
</dbReference>
<evidence type="ECO:0000256" key="5">
    <source>
        <dbReference type="ARBA" id="ARBA00023204"/>
    </source>
</evidence>
<dbReference type="InterPro" id="IPR010994">
    <property type="entry name" value="RuvA_2-like"/>
</dbReference>
<comment type="similarity">
    <text evidence="6">Belongs to the RuvA family.</text>
</comment>
<sequence>MITQLTGIPRRIGDQECVIDVHGVGYGVHVPSATLDMIEGEAGPVTILIQTRMSDSEISLYGFATPADLQTFRKLVGVQGVGPATALNLLSQLAPEELWRAIREADQKALTAVKGIGPAAAKRLISELESHAAKLAAEMPAPAARLDLGLSADQLAQSLQRLGHAPSAARAAAQFALNGAKPGDTEQELVARALQAAAGMTTGAAA</sequence>
<dbReference type="AlphaFoldDB" id="A5FTK6"/>
<keyword evidence="8" id="KW-0614">Plasmid</keyword>
<dbReference type="SMART" id="SM00278">
    <property type="entry name" value="HhH1"/>
    <property type="match status" value="2"/>
</dbReference>
<evidence type="ECO:0000313" key="8">
    <source>
        <dbReference type="EMBL" id="ABQ28938.1"/>
    </source>
</evidence>
<keyword evidence="2 6" id="KW-0227">DNA damage</keyword>
<keyword evidence="9" id="KW-1185">Reference proteome</keyword>
<dbReference type="InterPro" id="IPR003583">
    <property type="entry name" value="Hlx-hairpin-Hlx_DNA-bd_motif"/>
</dbReference>
<dbReference type="GO" id="GO:0009378">
    <property type="term" value="F:four-way junction helicase activity"/>
    <property type="evidence" value="ECO:0007669"/>
    <property type="project" value="InterPro"/>
</dbReference>
<comment type="domain">
    <text evidence="6">Has three domains with a flexible linker between the domains II and III and assumes an 'L' shape. Domain III is highly mobile and contacts RuvB.</text>
</comment>
<feature type="region of interest" description="Domain I" evidence="6">
    <location>
        <begin position="1"/>
        <end position="64"/>
    </location>
</feature>
<feature type="domain" description="Helix-hairpin-helix DNA-binding motif class 1" evidence="7">
    <location>
        <begin position="73"/>
        <end position="92"/>
    </location>
</feature>
<dbReference type="EMBL" id="CP000690">
    <property type="protein sequence ID" value="ABQ28938.1"/>
    <property type="molecule type" value="Genomic_DNA"/>
</dbReference>
<keyword evidence="8" id="KW-0378">Hydrolase</keyword>
<dbReference type="SUPFAM" id="SSF47781">
    <property type="entry name" value="RuvA domain 2-like"/>
    <property type="match status" value="1"/>
</dbReference>
<comment type="subunit">
    <text evidence="6">Homotetramer. Forms an RuvA(8)-RuvB(12)-Holliday junction (HJ) complex. HJ DNA is sandwiched between 2 RuvA tetramers; dsDNA enters through RuvA and exits via RuvB. An RuvB hexamer assembles on each DNA strand where it exits the tetramer. Each RuvB hexamer is contacted by two RuvA subunits (via domain III) on 2 adjacent RuvB subunits; this complex drives branch migration. In the full resolvosome a probable DNA-RuvA(4)-RuvB(12)-RuvC(2) complex forms which resolves the HJ.</text>
</comment>
<keyword evidence="8" id="KW-0067">ATP-binding</keyword>
<keyword evidence="5 6" id="KW-0234">DNA repair</keyword>
<dbReference type="Gene3D" id="1.10.150.20">
    <property type="entry name" value="5' to 3' exonuclease, C-terminal subdomain"/>
    <property type="match status" value="1"/>
</dbReference>
<dbReference type="GO" id="GO:0006310">
    <property type="term" value="P:DNA recombination"/>
    <property type="evidence" value="ECO:0007669"/>
    <property type="project" value="UniProtKB-UniRule"/>
</dbReference>
<dbReference type="Pfam" id="PF14520">
    <property type="entry name" value="HHH_5"/>
    <property type="match status" value="1"/>
</dbReference>
<comment type="subcellular location">
    <subcellularLocation>
        <location evidence="6">Cytoplasm</location>
    </subcellularLocation>
</comment>
<feature type="region of interest" description="Domain III" evidence="6">
    <location>
        <begin position="153"/>
        <end position="206"/>
    </location>
</feature>
<dbReference type="Proteomes" id="UP000000245">
    <property type="component" value="Plasmid pACRY02"/>
</dbReference>
<dbReference type="NCBIfam" id="TIGR00084">
    <property type="entry name" value="ruvA"/>
    <property type="match status" value="1"/>
</dbReference>
<evidence type="ECO:0000313" key="9">
    <source>
        <dbReference type="Proteomes" id="UP000000245"/>
    </source>
</evidence>
<gene>
    <name evidence="6" type="primary">ruvA</name>
    <name evidence="8" type="ordered locus">Acry_3326</name>
</gene>
<evidence type="ECO:0000256" key="3">
    <source>
        <dbReference type="ARBA" id="ARBA00023125"/>
    </source>
</evidence>
<comment type="caution">
    <text evidence="6">Lacks conserved residue(s) required for the propagation of feature annotation.</text>
</comment>
<proteinExistence type="inferred from homology"/>
<reference evidence="8 9" key="1">
    <citation type="submission" date="2007-05" db="EMBL/GenBank/DDBJ databases">
        <title>Complete sequence of plasmid2 pACRY02 of Acidiphilium cryptum JF-5.</title>
        <authorList>
            <consortium name="US DOE Joint Genome Institute"/>
            <person name="Copeland A."/>
            <person name="Lucas S."/>
            <person name="Lapidus A."/>
            <person name="Barry K."/>
            <person name="Detter J.C."/>
            <person name="Glavina del Rio T."/>
            <person name="Hammon N."/>
            <person name="Israni S."/>
            <person name="Dalin E."/>
            <person name="Tice H."/>
            <person name="Pitluck S."/>
            <person name="Sims D."/>
            <person name="Brettin T."/>
            <person name="Bruce D."/>
            <person name="Han C."/>
            <person name="Schmutz J."/>
            <person name="Larimer F."/>
            <person name="Land M."/>
            <person name="Hauser L."/>
            <person name="Kyrpides N."/>
            <person name="Kim E."/>
            <person name="Magnuson T."/>
            <person name="Richardson P."/>
        </authorList>
    </citation>
    <scope>NUCLEOTIDE SEQUENCE [LARGE SCALE GENOMIC DNA]</scope>
    <source>
        <strain evidence="8 9">JF-5</strain>
        <plasmid evidence="9">Plasmid pACRY02</plasmid>
    </source>
</reference>
<dbReference type="RefSeq" id="WP_011930715.1">
    <property type="nucleotide sequence ID" value="NC_009468.1"/>
</dbReference>
<evidence type="ECO:0000256" key="2">
    <source>
        <dbReference type="ARBA" id="ARBA00022763"/>
    </source>
</evidence>
<dbReference type="KEGG" id="acr:Acry_3326"/>
<dbReference type="GO" id="GO:0048476">
    <property type="term" value="C:Holliday junction resolvase complex"/>
    <property type="evidence" value="ECO:0007669"/>
    <property type="project" value="UniProtKB-UniRule"/>
</dbReference>
<geneLocation type="plasmid" evidence="8 9">
    <name>pACRY02</name>
</geneLocation>